<evidence type="ECO:0008006" key="7">
    <source>
        <dbReference type="Google" id="ProtNLM"/>
    </source>
</evidence>
<dbReference type="EMBL" id="MU004289">
    <property type="protein sequence ID" value="KAF2662548.1"/>
    <property type="molecule type" value="Genomic_DNA"/>
</dbReference>
<comment type="similarity">
    <text evidence="1">Belongs to the RRP7 family.</text>
</comment>
<sequence>MPPSKPKSKSKSPNSTPTSVNNFAILPLTLPAQPTVHLPDTLAPPKHYLYIKPHEPSAPTPTADRSLFISNVPFDATADSLRELFFEQLGDALVEHVEFDSAVPGTPAVKRWRNGVAGSGSGAKSSGTGTGPATSKLGKKRKRDEGIVAEGVVEDDESRLPGIWPGELRKSGSTAVVVFVDRASCKGAWKAVRERVKSGAEVRWEGGGGVEGLVGLERYKQHNALKYPSKPILQASINAYLSQFTRAESARNRVRKYQRSIPDEDGFVTVTRGGRTGPARLEDAEKKKVELEERRKSKGVKDDFYRFQTREKKKEAEGELRRKFELDKKRVEEMRMRRGKVRPET</sequence>
<evidence type="ECO:0000256" key="1">
    <source>
        <dbReference type="ARBA" id="ARBA00006110"/>
    </source>
</evidence>
<dbReference type="Pfam" id="PF17799">
    <property type="entry name" value="RRM_Rrp7"/>
    <property type="match status" value="1"/>
</dbReference>
<feature type="domain" description="Ribosomal RNA-processing protein 7 C-terminal" evidence="3">
    <location>
        <begin position="226"/>
        <end position="343"/>
    </location>
</feature>
<feature type="region of interest" description="Disordered" evidence="2">
    <location>
        <begin position="110"/>
        <end position="143"/>
    </location>
</feature>
<dbReference type="GO" id="GO:0032545">
    <property type="term" value="C:CURI complex"/>
    <property type="evidence" value="ECO:0007669"/>
    <property type="project" value="TreeGrafter"/>
</dbReference>
<name>A0A6A6TUJ8_9PLEO</name>
<dbReference type="InterPro" id="IPR040446">
    <property type="entry name" value="RRP7"/>
</dbReference>
<feature type="compositionally biased region" description="Basic residues" evidence="2">
    <location>
        <begin position="1"/>
        <end position="10"/>
    </location>
</feature>
<dbReference type="InterPro" id="IPR024326">
    <property type="entry name" value="RRP7_C"/>
</dbReference>
<dbReference type="GO" id="GO:0003676">
    <property type="term" value="F:nucleic acid binding"/>
    <property type="evidence" value="ECO:0007669"/>
    <property type="project" value="InterPro"/>
</dbReference>
<evidence type="ECO:0000259" key="3">
    <source>
        <dbReference type="Pfam" id="PF12923"/>
    </source>
</evidence>
<dbReference type="GO" id="GO:0006364">
    <property type="term" value="P:rRNA processing"/>
    <property type="evidence" value="ECO:0007669"/>
    <property type="project" value="TreeGrafter"/>
</dbReference>
<dbReference type="GO" id="GO:0000028">
    <property type="term" value="P:ribosomal small subunit assembly"/>
    <property type="evidence" value="ECO:0007669"/>
    <property type="project" value="TreeGrafter"/>
</dbReference>
<evidence type="ECO:0000313" key="5">
    <source>
        <dbReference type="EMBL" id="KAF2662548.1"/>
    </source>
</evidence>
<evidence type="ECO:0000256" key="2">
    <source>
        <dbReference type="SAM" id="MobiDB-lite"/>
    </source>
</evidence>
<dbReference type="PANTHER" id="PTHR13191">
    <property type="entry name" value="RIBOSOMAL RNA PROCESSING PROTEIN 7-RELATED"/>
    <property type="match status" value="1"/>
</dbReference>
<gene>
    <name evidence="5" type="ORF">K491DRAFT_617394</name>
</gene>
<organism evidence="5 6">
    <name type="scientific">Lophiostoma macrostomum CBS 122681</name>
    <dbReference type="NCBI Taxonomy" id="1314788"/>
    <lineage>
        <taxon>Eukaryota</taxon>
        <taxon>Fungi</taxon>
        <taxon>Dikarya</taxon>
        <taxon>Ascomycota</taxon>
        <taxon>Pezizomycotina</taxon>
        <taxon>Dothideomycetes</taxon>
        <taxon>Pleosporomycetidae</taxon>
        <taxon>Pleosporales</taxon>
        <taxon>Lophiostomataceae</taxon>
        <taxon>Lophiostoma</taxon>
    </lineage>
</organism>
<keyword evidence="6" id="KW-1185">Reference proteome</keyword>
<feature type="compositionally biased region" description="Low complexity" evidence="2">
    <location>
        <begin position="122"/>
        <end position="135"/>
    </location>
</feature>
<dbReference type="CDD" id="cd12950">
    <property type="entry name" value="RRP7_Rrp7p"/>
    <property type="match status" value="1"/>
</dbReference>
<protein>
    <recommendedName>
        <fullName evidence="7">Ribosomal RNA-processing protein 7</fullName>
    </recommendedName>
</protein>
<feature type="domain" description="Rrp7 RRM-like N-terminal" evidence="4">
    <location>
        <begin position="20"/>
        <end position="97"/>
    </location>
</feature>
<accession>A0A6A6TUJ8</accession>
<evidence type="ECO:0000259" key="4">
    <source>
        <dbReference type="Pfam" id="PF17799"/>
    </source>
</evidence>
<proteinExistence type="inferred from homology"/>
<dbReference type="InterPro" id="IPR035979">
    <property type="entry name" value="RBD_domain_sf"/>
</dbReference>
<dbReference type="Pfam" id="PF12923">
    <property type="entry name" value="RRP7"/>
    <property type="match status" value="1"/>
</dbReference>
<dbReference type="Proteomes" id="UP000799324">
    <property type="component" value="Unassembled WGS sequence"/>
</dbReference>
<evidence type="ECO:0000313" key="6">
    <source>
        <dbReference type="Proteomes" id="UP000799324"/>
    </source>
</evidence>
<dbReference type="AlphaFoldDB" id="A0A6A6TUJ8"/>
<reference evidence="5" key="1">
    <citation type="journal article" date="2020" name="Stud. Mycol.">
        <title>101 Dothideomycetes genomes: a test case for predicting lifestyles and emergence of pathogens.</title>
        <authorList>
            <person name="Haridas S."/>
            <person name="Albert R."/>
            <person name="Binder M."/>
            <person name="Bloem J."/>
            <person name="Labutti K."/>
            <person name="Salamov A."/>
            <person name="Andreopoulos B."/>
            <person name="Baker S."/>
            <person name="Barry K."/>
            <person name="Bills G."/>
            <person name="Bluhm B."/>
            <person name="Cannon C."/>
            <person name="Castanera R."/>
            <person name="Culley D."/>
            <person name="Daum C."/>
            <person name="Ezra D."/>
            <person name="Gonzalez J."/>
            <person name="Henrissat B."/>
            <person name="Kuo A."/>
            <person name="Liang C."/>
            <person name="Lipzen A."/>
            <person name="Lutzoni F."/>
            <person name="Magnuson J."/>
            <person name="Mondo S."/>
            <person name="Nolan M."/>
            <person name="Ohm R."/>
            <person name="Pangilinan J."/>
            <person name="Park H.-J."/>
            <person name="Ramirez L."/>
            <person name="Alfaro M."/>
            <person name="Sun H."/>
            <person name="Tritt A."/>
            <person name="Yoshinaga Y."/>
            <person name="Zwiers L.-H."/>
            <person name="Turgeon B."/>
            <person name="Goodwin S."/>
            <person name="Spatafora J."/>
            <person name="Crous P."/>
            <person name="Grigoriev I."/>
        </authorList>
    </citation>
    <scope>NUCLEOTIDE SEQUENCE</scope>
    <source>
        <strain evidence="5">CBS 122681</strain>
    </source>
</reference>
<dbReference type="OrthoDB" id="5390at2759"/>
<dbReference type="Gene3D" id="6.10.250.1770">
    <property type="match status" value="1"/>
</dbReference>
<dbReference type="PANTHER" id="PTHR13191:SF0">
    <property type="entry name" value="RIBOSOMAL RNA-PROCESSING PROTEIN 7 HOMOLOG A-RELATED"/>
    <property type="match status" value="1"/>
</dbReference>
<feature type="region of interest" description="Disordered" evidence="2">
    <location>
        <begin position="1"/>
        <end position="21"/>
    </location>
</feature>
<dbReference type="SUPFAM" id="SSF54928">
    <property type="entry name" value="RNA-binding domain, RBD"/>
    <property type="match status" value="1"/>
</dbReference>
<dbReference type="InterPro" id="IPR040447">
    <property type="entry name" value="RRM_Rrp7"/>
</dbReference>
<dbReference type="GO" id="GO:0034456">
    <property type="term" value="C:UTP-C complex"/>
    <property type="evidence" value="ECO:0007669"/>
    <property type="project" value="TreeGrafter"/>
</dbReference>